<evidence type="ECO:0000313" key="2">
    <source>
        <dbReference type="Proteomes" id="UP000583800"/>
    </source>
</evidence>
<gene>
    <name evidence="1" type="ORF">FHU36_007293</name>
</gene>
<sequence length="88" mass="9855">MTCGRCWTRSAGADHVFALPKNDRERVVPLPGRAAEAIKRHVSAYPDPGFTLRVYAHMMPGSHERARQAIDNRLFRPRATGVESQKLA</sequence>
<dbReference type="EMBL" id="JACHJB010000003">
    <property type="protein sequence ID" value="MBB6350721.1"/>
    <property type="molecule type" value="Genomic_DNA"/>
</dbReference>
<name>A0A7X0F2R5_9ACTN</name>
<comment type="caution">
    <text evidence="1">The sequence shown here is derived from an EMBL/GenBank/DDBJ whole genome shotgun (WGS) entry which is preliminary data.</text>
</comment>
<accession>A0A7X0F2R5</accession>
<dbReference type="Proteomes" id="UP000583800">
    <property type="component" value="Unassembled WGS sequence"/>
</dbReference>
<reference evidence="1 2" key="1">
    <citation type="submission" date="2020-08" db="EMBL/GenBank/DDBJ databases">
        <title>Sequencing the genomes of 1000 actinobacteria strains.</title>
        <authorList>
            <person name="Klenk H.-P."/>
        </authorList>
    </citation>
    <scope>NUCLEOTIDE SEQUENCE [LARGE SCALE GENOMIC DNA]</scope>
    <source>
        <strain evidence="1 2">DSM 45913</strain>
    </source>
</reference>
<keyword evidence="2" id="KW-1185">Reference proteome</keyword>
<organism evidence="1 2">
    <name type="scientific">Nonomuraea muscovyensis</name>
    <dbReference type="NCBI Taxonomy" id="1124761"/>
    <lineage>
        <taxon>Bacteria</taxon>
        <taxon>Bacillati</taxon>
        <taxon>Actinomycetota</taxon>
        <taxon>Actinomycetes</taxon>
        <taxon>Streptosporangiales</taxon>
        <taxon>Streptosporangiaceae</taxon>
        <taxon>Nonomuraea</taxon>
    </lineage>
</organism>
<dbReference type="AlphaFoldDB" id="A0A7X0F2R5"/>
<protein>
    <submittedName>
        <fullName evidence="1">Uncharacterized protein</fullName>
    </submittedName>
</protein>
<evidence type="ECO:0000313" key="1">
    <source>
        <dbReference type="EMBL" id="MBB6350721.1"/>
    </source>
</evidence>
<proteinExistence type="predicted"/>